<dbReference type="InterPro" id="IPR028098">
    <property type="entry name" value="Glyco_trans_4-like_N"/>
</dbReference>
<protein>
    <submittedName>
        <fullName evidence="3">Glycosyltransferase</fullName>
        <ecNumber evidence="3">2.4.-.-</ecNumber>
    </submittedName>
</protein>
<evidence type="ECO:0000313" key="4">
    <source>
        <dbReference type="Proteomes" id="UP000823850"/>
    </source>
</evidence>
<dbReference type="AlphaFoldDB" id="A0A9D2RCQ3"/>
<dbReference type="SUPFAM" id="SSF53756">
    <property type="entry name" value="UDP-Glycosyltransferase/glycogen phosphorylase"/>
    <property type="match status" value="1"/>
</dbReference>
<reference evidence="3" key="2">
    <citation type="submission" date="2021-04" db="EMBL/GenBank/DDBJ databases">
        <authorList>
            <person name="Gilroy R."/>
        </authorList>
    </citation>
    <scope>NUCLEOTIDE SEQUENCE</scope>
    <source>
        <strain evidence="3">ChiW19-6364</strain>
    </source>
</reference>
<dbReference type="GO" id="GO:0016757">
    <property type="term" value="F:glycosyltransferase activity"/>
    <property type="evidence" value="ECO:0007669"/>
    <property type="project" value="UniProtKB-KW"/>
</dbReference>
<evidence type="ECO:0000259" key="2">
    <source>
        <dbReference type="Pfam" id="PF13439"/>
    </source>
</evidence>
<proteinExistence type="predicted"/>
<comment type="caution">
    <text evidence="3">The sequence shown here is derived from an EMBL/GenBank/DDBJ whole genome shotgun (WGS) entry which is preliminary data.</text>
</comment>
<gene>
    <name evidence="3" type="ORF">H9913_13175</name>
</gene>
<organism evidence="3 4">
    <name type="scientific">Candidatus Blautia stercoripullorum</name>
    <dbReference type="NCBI Taxonomy" id="2838502"/>
    <lineage>
        <taxon>Bacteria</taxon>
        <taxon>Bacillati</taxon>
        <taxon>Bacillota</taxon>
        <taxon>Clostridia</taxon>
        <taxon>Lachnospirales</taxon>
        <taxon>Lachnospiraceae</taxon>
        <taxon>Blautia</taxon>
    </lineage>
</organism>
<sequence length="399" mass="45092">MKVLMVNKFLHPAGGAETYTFKVGRYLESQGCRVEYFGMAHKENIVGNQWGLYGDPVDFHKKGISADLVNPLKIVFSPDARKKVKRILEEFQPDIMHVNNFNYQLTPSILEGAEAYRRDGKKLRIVYTAHDPQLVCPNHYLYQPGTGQVCEKCLGGNYIPCILSRCIHGSFPRSCLGALEAWYWKRRKIYGSLDVIVCPSEFIKSRLDTDPLLAPKTRVLPNFVRPVAGEKKTKGSYILYLGRYSREKGILTLLEACRELPDIPFVFAGGGPLEDRLRETENVKNAGFLKEQELDQMIRGARFTVCPSECNENCPFSVMESIMNGTPVLGAIRGGVPELIRPGKTGWLFPSGDKETLKNMIRKIWDSSEPESLSRSCGDVHFDTIEEYGKKLIELYKGH</sequence>
<dbReference type="PANTHER" id="PTHR45947">
    <property type="entry name" value="SULFOQUINOVOSYL TRANSFERASE SQD2"/>
    <property type="match status" value="1"/>
</dbReference>
<dbReference type="Proteomes" id="UP000823850">
    <property type="component" value="Unassembled WGS sequence"/>
</dbReference>
<evidence type="ECO:0000313" key="3">
    <source>
        <dbReference type="EMBL" id="HJD40961.1"/>
    </source>
</evidence>
<feature type="domain" description="Glycosyl transferase family 1" evidence="1">
    <location>
        <begin position="230"/>
        <end position="369"/>
    </location>
</feature>
<keyword evidence="3" id="KW-0328">Glycosyltransferase</keyword>
<dbReference type="Gene3D" id="3.40.50.2000">
    <property type="entry name" value="Glycogen Phosphorylase B"/>
    <property type="match status" value="2"/>
</dbReference>
<dbReference type="EMBL" id="DWUX01000226">
    <property type="protein sequence ID" value="HJD40961.1"/>
    <property type="molecule type" value="Genomic_DNA"/>
</dbReference>
<dbReference type="PANTHER" id="PTHR45947:SF13">
    <property type="entry name" value="TRANSFERASE"/>
    <property type="match status" value="1"/>
</dbReference>
<name>A0A9D2RCQ3_9FIRM</name>
<dbReference type="InterPro" id="IPR050194">
    <property type="entry name" value="Glycosyltransferase_grp1"/>
</dbReference>
<dbReference type="InterPro" id="IPR001296">
    <property type="entry name" value="Glyco_trans_1"/>
</dbReference>
<keyword evidence="3" id="KW-0808">Transferase</keyword>
<dbReference type="EC" id="2.4.-.-" evidence="3"/>
<reference evidence="3" key="1">
    <citation type="journal article" date="2021" name="PeerJ">
        <title>Extensive microbial diversity within the chicken gut microbiome revealed by metagenomics and culture.</title>
        <authorList>
            <person name="Gilroy R."/>
            <person name="Ravi A."/>
            <person name="Getino M."/>
            <person name="Pursley I."/>
            <person name="Horton D.L."/>
            <person name="Alikhan N.F."/>
            <person name="Baker D."/>
            <person name="Gharbi K."/>
            <person name="Hall N."/>
            <person name="Watson M."/>
            <person name="Adriaenssens E.M."/>
            <person name="Foster-Nyarko E."/>
            <person name="Jarju S."/>
            <person name="Secka A."/>
            <person name="Antonio M."/>
            <person name="Oren A."/>
            <person name="Chaudhuri R.R."/>
            <person name="La Ragione R."/>
            <person name="Hildebrand F."/>
            <person name="Pallen M.J."/>
        </authorList>
    </citation>
    <scope>NUCLEOTIDE SEQUENCE</scope>
    <source>
        <strain evidence="3">ChiW19-6364</strain>
    </source>
</reference>
<evidence type="ECO:0000259" key="1">
    <source>
        <dbReference type="Pfam" id="PF00534"/>
    </source>
</evidence>
<dbReference type="Pfam" id="PF00534">
    <property type="entry name" value="Glycos_transf_1"/>
    <property type="match status" value="1"/>
</dbReference>
<accession>A0A9D2RCQ3</accession>
<dbReference type="Pfam" id="PF13439">
    <property type="entry name" value="Glyco_transf_4"/>
    <property type="match status" value="1"/>
</dbReference>
<feature type="domain" description="Glycosyltransferase subfamily 4-like N-terminal" evidence="2">
    <location>
        <begin position="14"/>
        <end position="224"/>
    </location>
</feature>